<keyword evidence="7" id="KW-1185">Reference proteome</keyword>
<proteinExistence type="predicted"/>
<keyword evidence="2 5" id="KW-0812">Transmembrane</keyword>
<dbReference type="InterPro" id="IPR050475">
    <property type="entry name" value="Prenyltransferase_related"/>
</dbReference>
<comment type="subcellular location">
    <subcellularLocation>
        <location evidence="1">Membrane</location>
        <topology evidence="1">Multi-pass membrane protein</topology>
    </subcellularLocation>
</comment>
<organism evidence="6 7">
    <name type="scientific">Actinomadura harenae</name>
    <dbReference type="NCBI Taxonomy" id="2483351"/>
    <lineage>
        <taxon>Bacteria</taxon>
        <taxon>Bacillati</taxon>
        <taxon>Actinomycetota</taxon>
        <taxon>Actinomycetes</taxon>
        <taxon>Streptosporangiales</taxon>
        <taxon>Thermomonosporaceae</taxon>
        <taxon>Actinomadura</taxon>
    </lineage>
</organism>
<dbReference type="RefSeq" id="WP_122194931.1">
    <property type="nucleotide sequence ID" value="NZ_JBHSKC010000035.1"/>
</dbReference>
<reference evidence="6 7" key="1">
    <citation type="submission" date="2018-10" db="EMBL/GenBank/DDBJ databases">
        <title>Isolation from soil.</title>
        <authorList>
            <person name="Hu J."/>
        </authorList>
    </citation>
    <scope>NUCLEOTIDE SEQUENCE [LARGE SCALE GENOMIC DNA]</scope>
    <source>
        <strain evidence="6 7">NEAU-Ht49</strain>
    </source>
</reference>
<dbReference type="GO" id="GO:0016765">
    <property type="term" value="F:transferase activity, transferring alkyl or aryl (other than methyl) groups"/>
    <property type="evidence" value="ECO:0007669"/>
    <property type="project" value="InterPro"/>
</dbReference>
<sequence>MHEQGDIMVAGRDRKPTTAAVMCVAGTARRLLGWLAFEAYVSWRFIKLDVPPVAAGLVFAVGAWKVSGQPLSRLPAELAMSAMYLWAFIYIHALANQAAGVDEDRINKPHRPIPKGVVTVRGAHVRFAVVSLLFLVLAAAVGLLVWSFLWFASVLLHNHLGLHRSWIAKNLYAAFGGMVYLAGAWSIVTPLTSLAWAWLVAAFAYATPVFIQDLRDVDGDRTNGRRTLPVIIGKTRTRVAGAAALFALPLLSVLPQLRILPSPEIAPLVWTAILVITCWSLAARLLIYRSSRSDDLTYKLYAASFCLFVVGPLCT</sequence>
<dbReference type="CDD" id="cd13965">
    <property type="entry name" value="PT_UbiA_3"/>
    <property type="match status" value="1"/>
</dbReference>
<dbReference type="Proteomes" id="UP000282674">
    <property type="component" value="Unassembled WGS sequence"/>
</dbReference>
<dbReference type="PANTHER" id="PTHR42723:SF1">
    <property type="entry name" value="CHLOROPHYLL SYNTHASE, CHLOROPLASTIC"/>
    <property type="match status" value="1"/>
</dbReference>
<dbReference type="InterPro" id="IPR000537">
    <property type="entry name" value="UbiA_prenyltransferase"/>
</dbReference>
<feature type="transmembrane region" description="Helical" evidence="5">
    <location>
        <begin position="127"/>
        <end position="151"/>
    </location>
</feature>
<dbReference type="Pfam" id="PF01040">
    <property type="entry name" value="UbiA"/>
    <property type="match status" value="1"/>
</dbReference>
<keyword evidence="4 5" id="KW-0472">Membrane</keyword>
<evidence type="ECO:0000313" key="6">
    <source>
        <dbReference type="EMBL" id="RMI43933.1"/>
    </source>
</evidence>
<feature type="transmembrane region" description="Helical" evidence="5">
    <location>
        <begin position="194"/>
        <end position="211"/>
    </location>
</feature>
<dbReference type="GO" id="GO:0016020">
    <property type="term" value="C:membrane"/>
    <property type="evidence" value="ECO:0007669"/>
    <property type="project" value="UniProtKB-SubCell"/>
</dbReference>
<evidence type="ECO:0000313" key="7">
    <source>
        <dbReference type="Proteomes" id="UP000282674"/>
    </source>
</evidence>
<keyword evidence="3 5" id="KW-1133">Transmembrane helix</keyword>
<evidence type="ECO:0008006" key="8">
    <source>
        <dbReference type="Google" id="ProtNLM"/>
    </source>
</evidence>
<dbReference type="EMBL" id="RFFG01000022">
    <property type="protein sequence ID" value="RMI43933.1"/>
    <property type="molecule type" value="Genomic_DNA"/>
</dbReference>
<evidence type="ECO:0000256" key="4">
    <source>
        <dbReference type="ARBA" id="ARBA00023136"/>
    </source>
</evidence>
<dbReference type="OrthoDB" id="152343at2"/>
<accession>A0A3M2M537</accession>
<comment type="caution">
    <text evidence="6">The sequence shown here is derived from an EMBL/GenBank/DDBJ whole genome shotgun (WGS) entry which is preliminary data.</text>
</comment>
<feature type="transmembrane region" description="Helical" evidence="5">
    <location>
        <begin position="171"/>
        <end position="188"/>
    </location>
</feature>
<dbReference type="Gene3D" id="1.10.357.140">
    <property type="entry name" value="UbiA prenyltransferase"/>
    <property type="match status" value="1"/>
</dbReference>
<gene>
    <name evidence="6" type="ORF">EBO15_14630</name>
</gene>
<name>A0A3M2M537_9ACTN</name>
<evidence type="ECO:0000256" key="2">
    <source>
        <dbReference type="ARBA" id="ARBA00022692"/>
    </source>
</evidence>
<protein>
    <recommendedName>
        <fullName evidence="8">Ubiquinone biosynthesis protein UbiA</fullName>
    </recommendedName>
</protein>
<feature type="transmembrane region" description="Helical" evidence="5">
    <location>
        <begin position="265"/>
        <end position="287"/>
    </location>
</feature>
<evidence type="ECO:0000256" key="1">
    <source>
        <dbReference type="ARBA" id="ARBA00004141"/>
    </source>
</evidence>
<dbReference type="PANTHER" id="PTHR42723">
    <property type="entry name" value="CHLOROPHYLL SYNTHASE"/>
    <property type="match status" value="1"/>
</dbReference>
<evidence type="ECO:0000256" key="3">
    <source>
        <dbReference type="ARBA" id="ARBA00022989"/>
    </source>
</evidence>
<dbReference type="AlphaFoldDB" id="A0A3M2M537"/>
<dbReference type="InterPro" id="IPR044878">
    <property type="entry name" value="UbiA_sf"/>
</dbReference>
<evidence type="ECO:0000256" key="5">
    <source>
        <dbReference type="SAM" id="Phobius"/>
    </source>
</evidence>